<dbReference type="Proteomes" id="UP000249402">
    <property type="component" value="Unassembled WGS sequence"/>
</dbReference>
<dbReference type="GO" id="GO:0004185">
    <property type="term" value="F:serine-type carboxypeptidase activity"/>
    <property type="evidence" value="ECO:0007669"/>
    <property type="project" value="InterPro"/>
</dbReference>
<dbReference type="GO" id="GO:0000324">
    <property type="term" value="C:fungal-type vacuole"/>
    <property type="evidence" value="ECO:0007669"/>
    <property type="project" value="TreeGrafter"/>
</dbReference>
<evidence type="ECO:0000313" key="6">
    <source>
        <dbReference type="EMBL" id="RAK99282.1"/>
    </source>
</evidence>
<keyword evidence="4 6" id="KW-0378">Hydrolase</keyword>
<dbReference type="InterPro" id="IPR001563">
    <property type="entry name" value="Peptidase_S10"/>
</dbReference>
<dbReference type="PANTHER" id="PTHR11802:SF432">
    <property type="entry name" value="Y, PUTATIVE-RELATED"/>
    <property type="match status" value="1"/>
</dbReference>
<proteinExistence type="inferred from homology"/>
<keyword evidence="7" id="KW-1185">Reference proteome</keyword>
<accession>A0A395GV66</accession>
<dbReference type="PRINTS" id="PR00724">
    <property type="entry name" value="CRBOXYPTASEC"/>
</dbReference>
<dbReference type="GO" id="GO:0006508">
    <property type="term" value="P:proteolysis"/>
    <property type="evidence" value="ECO:0007669"/>
    <property type="project" value="UniProtKB-KW"/>
</dbReference>
<gene>
    <name evidence="6" type="ORF">BO80DRAFT_436165</name>
</gene>
<organism evidence="6 7">
    <name type="scientific">Aspergillus ibericus CBS 121593</name>
    <dbReference type="NCBI Taxonomy" id="1448316"/>
    <lineage>
        <taxon>Eukaryota</taxon>
        <taxon>Fungi</taxon>
        <taxon>Dikarya</taxon>
        <taxon>Ascomycota</taxon>
        <taxon>Pezizomycotina</taxon>
        <taxon>Eurotiomycetes</taxon>
        <taxon>Eurotiomycetidae</taxon>
        <taxon>Eurotiales</taxon>
        <taxon>Aspergillaceae</taxon>
        <taxon>Aspergillus</taxon>
        <taxon>Aspergillus subgen. Circumdati</taxon>
    </lineage>
</organism>
<dbReference type="PANTHER" id="PTHR11802">
    <property type="entry name" value="SERINE PROTEASE FAMILY S10 SERINE CARBOXYPEPTIDASE"/>
    <property type="match status" value="1"/>
</dbReference>
<dbReference type="GeneID" id="37225810"/>
<keyword evidence="2" id="KW-0121">Carboxypeptidase</keyword>
<dbReference type="VEuPathDB" id="FungiDB:BO80DRAFT_436165"/>
<protein>
    <submittedName>
        <fullName evidence="6">Alpha/beta-hydrolase</fullName>
    </submittedName>
</protein>
<name>A0A395GV66_9EURO</name>
<dbReference type="STRING" id="1448316.A0A395GV66"/>
<evidence type="ECO:0000256" key="4">
    <source>
        <dbReference type="ARBA" id="ARBA00022801"/>
    </source>
</evidence>
<reference evidence="6 7" key="1">
    <citation type="submission" date="2018-02" db="EMBL/GenBank/DDBJ databases">
        <title>The genomes of Aspergillus section Nigri reveals drivers in fungal speciation.</title>
        <authorList>
            <consortium name="DOE Joint Genome Institute"/>
            <person name="Vesth T.C."/>
            <person name="Nybo J."/>
            <person name="Theobald S."/>
            <person name="Brandl J."/>
            <person name="Frisvad J.C."/>
            <person name="Nielsen K.F."/>
            <person name="Lyhne E.K."/>
            <person name="Kogle M.E."/>
            <person name="Kuo A."/>
            <person name="Riley R."/>
            <person name="Clum A."/>
            <person name="Nolan M."/>
            <person name="Lipzen A."/>
            <person name="Salamov A."/>
            <person name="Henrissat B."/>
            <person name="Wiebenga A."/>
            <person name="De vries R.P."/>
            <person name="Grigoriev I.V."/>
            <person name="Mortensen U.H."/>
            <person name="Andersen M.R."/>
            <person name="Baker S.E."/>
        </authorList>
    </citation>
    <scope>NUCLEOTIDE SEQUENCE [LARGE SCALE GENOMIC DNA]</scope>
    <source>
        <strain evidence="6 7">CBS 121593</strain>
    </source>
</reference>
<dbReference type="Pfam" id="PF00450">
    <property type="entry name" value="Peptidase_S10"/>
    <property type="match status" value="2"/>
</dbReference>
<evidence type="ECO:0000256" key="5">
    <source>
        <dbReference type="ARBA" id="ARBA00023180"/>
    </source>
</evidence>
<evidence type="ECO:0000256" key="3">
    <source>
        <dbReference type="ARBA" id="ARBA00022670"/>
    </source>
</evidence>
<keyword evidence="5" id="KW-0325">Glycoprotein</keyword>
<dbReference type="Gene3D" id="3.40.50.1820">
    <property type="entry name" value="alpha/beta hydrolase"/>
    <property type="match status" value="2"/>
</dbReference>
<evidence type="ECO:0000256" key="1">
    <source>
        <dbReference type="ARBA" id="ARBA00009431"/>
    </source>
</evidence>
<sequence>MIGLFEEVGPCLVNEYGNGTYYNPYGWSRNSSLLFVDQPVDVGFSYIDEGYELPIDSHEAAVDMHRFLQLSISDGHYVPYLGAQIIQQNQLNPHAFQSPPTCEVDGICYIQATHIEEYLNSAAVWEALSPPKEITEYKNVAESVSLAFGRSSDEMTPSSVQVKFLLENGVHYLAYQGNLDLACNTAGNLRWASSLSWKGQVEFTSKTLRPWTATDVVTGESRLVVSMKEVNVRVDGRVGAKSRFVLVTVDGAGHVLPQDCPDVALDMMVRWINGGQFYTWPLDQIKQPSGHCTA</sequence>
<evidence type="ECO:0000256" key="2">
    <source>
        <dbReference type="ARBA" id="ARBA00022645"/>
    </source>
</evidence>
<dbReference type="OrthoDB" id="443318at2759"/>
<evidence type="ECO:0000313" key="7">
    <source>
        <dbReference type="Proteomes" id="UP000249402"/>
    </source>
</evidence>
<dbReference type="SUPFAM" id="SSF53474">
    <property type="entry name" value="alpha/beta-Hydrolases"/>
    <property type="match status" value="1"/>
</dbReference>
<dbReference type="RefSeq" id="XP_025573610.1">
    <property type="nucleotide sequence ID" value="XM_025720945.1"/>
</dbReference>
<comment type="similarity">
    <text evidence="1">Belongs to the peptidase S10 family.</text>
</comment>
<dbReference type="InterPro" id="IPR029058">
    <property type="entry name" value="AB_hydrolase_fold"/>
</dbReference>
<dbReference type="AlphaFoldDB" id="A0A395GV66"/>
<keyword evidence="3" id="KW-0645">Protease</keyword>
<dbReference type="EMBL" id="KZ824447">
    <property type="protein sequence ID" value="RAK99282.1"/>
    <property type="molecule type" value="Genomic_DNA"/>
</dbReference>